<dbReference type="AlphaFoldDB" id="A0ABD3AVS2"/>
<name>A0ABD3AVS2_9GENT</name>
<keyword evidence="1" id="KW-0479">Metal-binding</keyword>
<proteinExistence type="predicted"/>
<dbReference type="CDD" id="cd16454">
    <property type="entry name" value="RING-H2_PA-TM-RING"/>
    <property type="match status" value="1"/>
</dbReference>
<dbReference type="Gene3D" id="3.30.40.10">
    <property type="entry name" value="Zinc/RING finger domain, C3HC4 (zinc finger)"/>
    <property type="match status" value="1"/>
</dbReference>
<evidence type="ECO:0000313" key="7">
    <source>
        <dbReference type="Proteomes" id="UP001630127"/>
    </source>
</evidence>
<accession>A0ABD3AVS2</accession>
<organism evidence="6 7">
    <name type="scientific">Cinchona calisaya</name>
    <dbReference type="NCBI Taxonomy" id="153742"/>
    <lineage>
        <taxon>Eukaryota</taxon>
        <taxon>Viridiplantae</taxon>
        <taxon>Streptophyta</taxon>
        <taxon>Embryophyta</taxon>
        <taxon>Tracheophyta</taxon>
        <taxon>Spermatophyta</taxon>
        <taxon>Magnoliopsida</taxon>
        <taxon>eudicotyledons</taxon>
        <taxon>Gunneridae</taxon>
        <taxon>Pentapetalae</taxon>
        <taxon>asterids</taxon>
        <taxon>lamiids</taxon>
        <taxon>Gentianales</taxon>
        <taxon>Rubiaceae</taxon>
        <taxon>Cinchonoideae</taxon>
        <taxon>Cinchoneae</taxon>
        <taxon>Cinchona</taxon>
    </lineage>
</organism>
<gene>
    <name evidence="6" type="ORF">ACH5RR_003619</name>
</gene>
<comment type="caution">
    <text evidence="6">The sequence shown here is derived from an EMBL/GenBank/DDBJ whole genome shotgun (WGS) entry which is preliminary data.</text>
</comment>
<dbReference type="PANTHER" id="PTHR45969">
    <property type="entry name" value="RING ZINC FINGER PROTEIN-RELATED"/>
    <property type="match status" value="1"/>
</dbReference>
<dbReference type="PANTHER" id="PTHR45969:SF69">
    <property type="entry name" value="FINGER DOMAIN PROTEIN, PUTATIVE (AFU_ORTHOLOGUE AFUA_3G12190)-RELATED"/>
    <property type="match status" value="1"/>
</dbReference>
<evidence type="ECO:0000313" key="6">
    <source>
        <dbReference type="EMBL" id="KAL3535158.1"/>
    </source>
</evidence>
<dbReference type="PROSITE" id="PS50089">
    <property type="entry name" value="ZF_RING_2"/>
    <property type="match status" value="1"/>
</dbReference>
<evidence type="ECO:0000256" key="1">
    <source>
        <dbReference type="ARBA" id="ARBA00022723"/>
    </source>
</evidence>
<dbReference type="Pfam" id="PF13639">
    <property type="entry name" value="zf-RING_2"/>
    <property type="match status" value="1"/>
</dbReference>
<dbReference type="SUPFAM" id="SSF57850">
    <property type="entry name" value="RING/U-box"/>
    <property type="match status" value="1"/>
</dbReference>
<dbReference type="GO" id="GO:0008270">
    <property type="term" value="F:zinc ion binding"/>
    <property type="evidence" value="ECO:0007669"/>
    <property type="project" value="UniProtKB-KW"/>
</dbReference>
<dbReference type="SMART" id="SM00184">
    <property type="entry name" value="RING"/>
    <property type="match status" value="1"/>
</dbReference>
<dbReference type="EMBL" id="JBJUIK010000002">
    <property type="protein sequence ID" value="KAL3535158.1"/>
    <property type="molecule type" value="Genomic_DNA"/>
</dbReference>
<protein>
    <recommendedName>
        <fullName evidence="5">RING-type domain-containing protein</fullName>
    </recommendedName>
</protein>
<dbReference type="InterPro" id="IPR001841">
    <property type="entry name" value="Znf_RING"/>
</dbReference>
<evidence type="ECO:0000256" key="4">
    <source>
        <dbReference type="PROSITE-ProRule" id="PRU00175"/>
    </source>
</evidence>
<keyword evidence="2 4" id="KW-0863">Zinc-finger</keyword>
<dbReference type="InterPro" id="IPR013083">
    <property type="entry name" value="Znf_RING/FYVE/PHD"/>
</dbReference>
<keyword evidence="7" id="KW-1185">Reference proteome</keyword>
<dbReference type="Proteomes" id="UP001630127">
    <property type="component" value="Unassembled WGS sequence"/>
</dbReference>
<feature type="domain" description="RING-type" evidence="5">
    <location>
        <begin position="379"/>
        <end position="420"/>
    </location>
</feature>
<evidence type="ECO:0000256" key="3">
    <source>
        <dbReference type="ARBA" id="ARBA00022833"/>
    </source>
</evidence>
<evidence type="ECO:0000259" key="5">
    <source>
        <dbReference type="PROSITE" id="PS50089"/>
    </source>
</evidence>
<evidence type="ECO:0000256" key="2">
    <source>
        <dbReference type="ARBA" id="ARBA00022771"/>
    </source>
</evidence>
<reference evidence="6 7" key="1">
    <citation type="submission" date="2024-11" db="EMBL/GenBank/DDBJ databases">
        <title>A near-complete genome assembly of Cinchona calisaya.</title>
        <authorList>
            <person name="Lian D.C."/>
            <person name="Zhao X.W."/>
            <person name="Wei L."/>
        </authorList>
    </citation>
    <scope>NUCLEOTIDE SEQUENCE [LARGE SCALE GENOMIC DNA]</scope>
    <source>
        <tissue evidence="6">Nenye</tissue>
    </source>
</reference>
<sequence length="427" mass="49542">MAEIENSFIKTRVFKWDAKLQYNNTHPPEESTLGGLLLIRLTTLLPKRSVPFRKPIIIPCFKGHLTQLDRQIFWRQILENIPILRLFKDLDSFADKIVKNIHCTFRFHDGILSNRGPMPVIFLDIRFKMTKMSWIYISDEEVDSFSKRSDHQLFKSILGGNFGGEEIGDFLKSYLQLIIVEEPKKLDEVEACLKRKIVLASDNANPQLESFHGGLFVIRLTTRVFPRKSAPEFEFRMAEVLPFFKVHLLRNILEQLPILRLCRNFDYFVKELLKDVGYKFCFGPEILSGQGPKLVVFLDLGVTMGREAWESTHFSINYHANYKFVHEVDLDAEQIEYFLKFHPWINFEESPKGFDEFKALSEIKILRGNGSDESEVKACSICWDSLSKGVEVVETACSHVFHRRCICEWLLRANSCPLCRSSCVVDV</sequence>
<keyword evidence="3" id="KW-0862">Zinc</keyword>